<dbReference type="Pfam" id="PF10607">
    <property type="entry name" value="CTLH"/>
    <property type="match status" value="1"/>
</dbReference>
<comment type="function">
    <text evidence="1">Involved in the proteasome-dependent degradation of fructose-1,6-bisphosphatase.</text>
</comment>
<dbReference type="PANTHER" id="PTHR12864">
    <property type="entry name" value="RAN BINDING PROTEIN 9-RELATED"/>
    <property type="match status" value="1"/>
</dbReference>
<dbReference type="SMART" id="SM00668">
    <property type="entry name" value="CTLH"/>
    <property type="match status" value="1"/>
</dbReference>
<feature type="compositionally biased region" description="Basic and acidic residues" evidence="2">
    <location>
        <begin position="215"/>
        <end position="224"/>
    </location>
</feature>
<dbReference type="InterPro" id="IPR050618">
    <property type="entry name" value="Ubq-SigPath_Reg"/>
</dbReference>
<feature type="compositionally biased region" description="Low complexity" evidence="2">
    <location>
        <begin position="247"/>
        <end position="258"/>
    </location>
</feature>
<feature type="region of interest" description="Disordered" evidence="2">
    <location>
        <begin position="215"/>
        <end position="258"/>
    </location>
</feature>
<dbReference type="AlphaFoldDB" id="A0A8E2E2E3"/>
<evidence type="ECO:0000313" key="4">
    <source>
        <dbReference type="EMBL" id="OCK75926.1"/>
    </source>
</evidence>
<gene>
    <name evidence="4" type="ORF">K432DRAFT_385820</name>
</gene>
<evidence type="ECO:0000256" key="2">
    <source>
        <dbReference type="SAM" id="MobiDB-lite"/>
    </source>
</evidence>
<dbReference type="Pfam" id="PF08513">
    <property type="entry name" value="LisH"/>
    <property type="match status" value="1"/>
</dbReference>
<sequence length="258" mass="28577">MSSSTVSVSAATPTRHLFERRVDEIKPSKTDINFVIMDYLINEGYPSAAKKFAMEANIQPPIEEETIQPRVEIRNAIHAGNIETAIHKINDLNPQILDLDPSLHFALLRLQLIELIRDCMSIPNADITPALTFATSQLAPRAPTNPEFLEDLERTMALLIFPPENLAPQLAALLDPSLRQNVANRVNEAILGSQGARREARIRNLVRLRAWAEKKARETGKDIPPKLSLGLDSDKEGQDNDDDDEAMNGNGDADAMVS</sequence>
<evidence type="ECO:0000259" key="3">
    <source>
        <dbReference type="PROSITE" id="PS50897"/>
    </source>
</evidence>
<dbReference type="InterPro" id="IPR013144">
    <property type="entry name" value="CRA_dom"/>
</dbReference>
<evidence type="ECO:0000256" key="1">
    <source>
        <dbReference type="ARBA" id="ARBA00002343"/>
    </source>
</evidence>
<dbReference type="OrthoDB" id="2415936at2759"/>
<reference evidence="4 5" key="1">
    <citation type="journal article" date="2016" name="Nat. Commun.">
        <title>Ectomycorrhizal ecology is imprinted in the genome of the dominant symbiotic fungus Cenococcum geophilum.</title>
        <authorList>
            <consortium name="DOE Joint Genome Institute"/>
            <person name="Peter M."/>
            <person name="Kohler A."/>
            <person name="Ohm R.A."/>
            <person name="Kuo A."/>
            <person name="Krutzmann J."/>
            <person name="Morin E."/>
            <person name="Arend M."/>
            <person name="Barry K.W."/>
            <person name="Binder M."/>
            <person name="Choi C."/>
            <person name="Clum A."/>
            <person name="Copeland A."/>
            <person name="Grisel N."/>
            <person name="Haridas S."/>
            <person name="Kipfer T."/>
            <person name="LaButti K."/>
            <person name="Lindquist E."/>
            <person name="Lipzen A."/>
            <person name="Maire R."/>
            <person name="Meier B."/>
            <person name="Mihaltcheva S."/>
            <person name="Molinier V."/>
            <person name="Murat C."/>
            <person name="Poggeler S."/>
            <person name="Quandt C.A."/>
            <person name="Sperisen C."/>
            <person name="Tritt A."/>
            <person name="Tisserant E."/>
            <person name="Crous P.W."/>
            <person name="Henrissat B."/>
            <person name="Nehls U."/>
            <person name="Egli S."/>
            <person name="Spatafora J.W."/>
            <person name="Grigoriev I.V."/>
            <person name="Martin F.M."/>
        </authorList>
    </citation>
    <scope>NUCLEOTIDE SEQUENCE [LARGE SCALE GENOMIC DNA]</scope>
    <source>
        <strain evidence="4 5">CBS 459.81</strain>
    </source>
</reference>
<dbReference type="InterPro" id="IPR024964">
    <property type="entry name" value="CTLH/CRA"/>
</dbReference>
<dbReference type="PROSITE" id="PS50897">
    <property type="entry name" value="CTLH"/>
    <property type="match status" value="1"/>
</dbReference>
<proteinExistence type="predicted"/>
<organism evidence="4 5">
    <name type="scientific">Lepidopterella palustris CBS 459.81</name>
    <dbReference type="NCBI Taxonomy" id="1314670"/>
    <lineage>
        <taxon>Eukaryota</taxon>
        <taxon>Fungi</taxon>
        <taxon>Dikarya</taxon>
        <taxon>Ascomycota</taxon>
        <taxon>Pezizomycotina</taxon>
        <taxon>Dothideomycetes</taxon>
        <taxon>Pleosporomycetidae</taxon>
        <taxon>Mytilinidiales</taxon>
        <taxon>Argynnaceae</taxon>
        <taxon>Lepidopterella</taxon>
    </lineage>
</organism>
<name>A0A8E2E2E3_9PEZI</name>
<dbReference type="Proteomes" id="UP000250266">
    <property type="component" value="Unassembled WGS sequence"/>
</dbReference>
<accession>A0A8E2E2E3</accession>
<evidence type="ECO:0000313" key="5">
    <source>
        <dbReference type="Proteomes" id="UP000250266"/>
    </source>
</evidence>
<dbReference type="SMART" id="SM00667">
    <property type="entry name" value="LisH"/>
    <property type="match status" value="1"/>
</dbReference>
<feature type="domain" description="CTLH" evidence="3">
    <location>
        <begin position="72"/>
        <end position="123"/>
    </location>
</feature>
<dbReference type="InterPro" id="IPR006595">
    <property type="entry name" value="CTLH_C"/>
</dbReference>
<dbReference type="InterPro" id="IPR006594">
    <property type="entry name" value="LisH"/>
</dbReference>
<keyword evidence="5" id="KW-1185">Reference proteome</keyword>
<dbReference type="PROSITE" id="PS50896">
    <property type="entry name" value="LISH"/>
    <property type="match status" value="1"/>
</dbReference>
<dbReference type="EMBL" id="KV745260">
    <property type="protein sequence ID" value="OCK75926.1"/>
    <property type="molecule type" value="Genomic_DNA"/>
</dbReference>
<protein>
    <recommendedName>
        <fullName evidence="3">CTLH domain-containing protein</fullName>
    </recommendedName>
</protein>
<dbReference type="SMART" id="SM00757">
    <property type="entry name" value="CRA"/>
    <property type="match status" value="1"/>
</dbReference>